<dbReference type="OrthoDB" id="2591140at2759"/>
<keyword evidence="1" id="KW-0175">Coiled coil</keyword>
<feature type="compositionally biased region" description="Basic and acidic residues" evidence="2">
    <location>
        <begin position="343"/>
        <end position="355"/>
    </location>
</feature>
<feature type="compositionally biased region" description="Polar residues" evidence="2">
    <location>
        <begin position="641"/>
        <end position="653"/>
    </location>
</feature>
<feature type="compositionally biased region" description="Polar residues" evidence="2">
    <location>
        <begin position="1349"/>
        <end position="1390"/>
    </location>
</feature>
<feature type="compositionally biased region" description="Basic and acidic residues" evidence="2">
    <location>
        <begin position="368"/>
        <end position="383"/>
    </location>
</feature>
<feature type="region of interest" description="Disordered" evidence="2">
    <location>
        <begin position="240"/>
        <end position="276"/>
    </location>
</feature>
<feature type="compositionally biased region" description="Low complexity" evidence="2">
    <location>
        <begin position="1454"/>
        <end position="1465"/>
    </location>
</feature>
<feature type="compositionally biased region" description="Polar residues" evidence="2">
    <location>
        <begin position="389"/>
        <end position="400"/>
    </location>
</feature>
<feature type="coiled-coil region" evidence="1">
    <location>
        <begin position="908"/>
        <end position="960"/>
    </location>
</feature>
<feature type="coiled-coil region" evidence="1">
    <location>
        <begin position="1074"/>
        <end position="1101"/>
    </location>
</feature>
<reference evidence="3 4" key="1">
    <citation type="submission" date="2013-07" db="EMBL/GenBank/DDBJ databases">
        <title>The Genome Sequence of Cryptococcus heveanensis BCC8398.</title>
        <authorList>
            <consortium name="The Broad Institute Genome Sequencing Platform"/>
            <person name="Cuomo C."/>
            <person name="Litvintseva A."/>
            <person name="Chen Y."/>
            <person name="Heitman J."/>
            <person name="Sun S."/>
            <person name="Springer D."/>
            <person name="Dromer F."/>
            <person name="Young S.K."/>
            <person name="Zeng Q."/>
            <person name="Gargeya S."/>
            <person name="Fitzgerald M."/>
            <person name="Abouelleil A."/>
            <person name="Alvarado L."/>
            <person name="Berlin A.M."/>
            <person name="Chapman S.B."/>
            <person name="Dewar J."/>
            <person name="Goldberg J."/>
            <person name="Griggs A."/>
            <person name="Gujja S."/>
            <person name="Hansen M."/>
            <person name="Howarth C."/>
            <person name="Imamovic A."/>
            <person name="Larimer J."/>
            <person name="McCowan C."/>
            <person name="Murphy C."/>
            <person name="Pearson M."/>
            <person name="Priest M."/>
            <person name="Roberts A."/>
            <person name="Saif S."/>
            <person name="Shea T."/>
            <person name="Sykes S."/>
            <person name="Wortman J."/>
            <person name="Nusbaum C."/>
            <person name="Birren B."/>
        </authorList>
    </citation>
    <scope>NUCLEOTIDE SEQUENCE [LARGE SCALE GENOMIC DNA]</scope>
    <source>
        <strain evidence="3 4">BCC8398</strain>
    </source>
</reference>
<evidence type="ECO:0000256" key="2">
    <source>
        <dbReference type="SAM" id="MobiDB-lite"/>
    </source>
</evidence>
<evidence type="ECO:0000313" key="4">
    <source>
        <dbReference type="Proteomes" id="UP000092666"/>
    </source>
</evidence>
<proteinExistence type="predicted"/>
<sequence>MDLIHRLNPFHHRPPSSLRNNATSAPTPSLPSDKTHNSTIPSIPPEKHSAALNIPHHARPSSSLENPFPSISYDSRYGSERDQISTPTASATYTNPSIDSTILPSLYDERHLTRTPTQAHTHSHPDPTSPLPASGQIKGHKRAPSILRSLAHHPSLSALKNRSKRRKRKDVPTSPVPVPVMPSGFDQEDGGSVGRRLRKKSLKVSRSVPRDMRLRTEIEDEPLPPLPTAGAPLASYQAHSLSSSQSTARYDVISPSGLPKRTTSIRRKPAPSPSPELLLAKRRQSPAQYQAVFGEQTSRLSDDGEVQTPESLQFGMRFDLDFTNDFQADGYRRNGMGSPYALEEPRTVGGGKREYGLGVGTPGRRRYLSFDERSSARTTENRAGRHLSTPASDGSPARSSQHQEDLHHLRQNELYAQSLYADSTTFFASHITPAPNWTSDMADDGLGMFVKKQDIPSGTPGGKKEDLKRGAFVDGAKHEPDAVRFFSRDLYAPASATPPSKSVKSPHRRAESDQLTPTRSPYHRRAESSPAASPIRLRKQAFDKAAKRSSSPFEVKLAPSVTKRMSLDAFGTPTPPRSDDDHGDALEEVLENVWEDEMTHIDSAHHNDLEDNLSFDEGDQVSDTEGQILEHGGLDAHQSHHLSTITESPSSQEISAGDIPIYITPELQTRSMQPATEYFTSNSPALNDQGLPTPASYSPSPLTRKYLSAPPLGITPSLLQAHSDHTQALKDQLRASEVVIDVLRGEIDELRSCMETEKEARQSLAVRTDEAEDRIEELSRQCEGKEAALDQLRQAMVENEEFFDDLQEAHDALAEQCTSLIQDKAELEHAREGDRVAQEILQSDLSKLQDELSNEKLKSAEMEAGKRELEGVIFELRRELKWTETQLTEKDDQLAEERSKSSEVRTDVARLTKELSAAKEAIESRNAEIAQMGEKKAFLVAKYQGQIGALELELKNLGEQKEAELSSLRRDLEAKHGEVDHERQSKVELQKAENEKDDIISYLRELLASEQSTSKEAQDVSLQQTAKLASLESELASQEESLKAANVALLNKDATIEALNEKVSVTRYERNEKHFEAEVELNQLRERMEEVTRDAAEREWAAREGREMMARLMEGKRVWEEEREELVDMLNRDSADESSLSSLRTRIDTLTDQLSSSTRQIHHLQAELEDARSSVEHKSTLIHAQEAELSALRLTLTHLEDSMTSAKEERDRQLKDSERVISRLRTQVEELELQISLHEGALRNALTESYSSKVNSADHTSRIHRYLTEIDQLKLSEIKLKCQLDEAQRTSAGDTIKFAELEKKTKALEEDKELLNVALESKTLELTLLQRQTQSRQPRVPSTPLAGSVSASRSARPTSLSMNRSTIAATPSMSKSTSRIPATPTPSNGVDETPLPRRLATSMSSTIRTRRETVSGGSTTRTPLGFSTVHNRVSTQPRTLDFHSATTTKNATRSSIKTGPSSSSKTSRDGLAAASASEADKSPAESAADATTKKVERRSSLPVLRRSTSGGRPGSALGVSLASREESLISIDEDR</sequence>
<dbReference type="GO" id="GO:0032982">
    <property type="term" value="C:myosin filament"/>
    <property type="evidence" value="ECO:0007669"/>
    <property type="project" value="TreeGrafter"/>
</dbReference>
<feature type="coiled-coil region" evidence="1">
    <location>
        <begin position="1140"/>
        <end position="1318"/>
    </location>
</feature>
<dbReference type="PANTHER" id="PTHR45615">
    <property type="entry name" value="MYOSIN HEAVY CHAIN, NON-MUSCLE"/>
    <property type="match status" value="1"/>
</dbReference>
<protein>
    <submittedName>
        <fullName evidence="3">Uncharacterized protein</fullName>
    </submittedName>
</protein>
<feature type="coiled-coil region" evidence="1">
    <location>
        <begin position="838"/>
        <end position="865"/>
    </location>
</feature>
<reference evidence="4" key="2">
    <citation type="submission" date="2013-12" db="EMBL/GenBank/DDBJ databases">
        <title>Evolution of pathogenesis and genome organization in the Tremellales.</title>
        <authorList>
            <person name="Cuomo C."/>
            <person name="Litvintseva A."/>
            <person name="Heitman J."/>
            <person name="Chen Y."/>
            <person name="Sun S."/>
            <person name="Springer D."/>
            <person name="Dromer F."/>
            <person name="Young S."/>
            <person name="Zeng Q."/>
            <person name="Chapman S."/>
            <person name="Gujja S."/>
            <person name="Saif S."/>
            <person name="Birren B."/>
        </authorList>
    </citation>
    <scope>NUCLEOTIDE SEQUENCE [LARGE SCALE GENOMIC DNA]</scope>
    <source>
        <strain evidence="4">BCC8398</strain>
    </source>
</reference>
<name>A0A1B9GL51_9TREE</name>
<feature type="region of interest" description="Disordered" evidence="2">
    <location>
        <begin position="1"/>
        <end position="101"/>
    </location>
</feature>
<feature type="region of interest" description="Disordered" evidence="2">
    <location>
        <begin position="1330"/>
        <end position="1535"/>
    </location>
</feature>
<evidence type="ECO:0000313" key="3">
    <source>
        <dbReference type="EMBL" id="OCF31681.1"/>
    </source>
</evidence>
<dbReference type="EMBL" id="KV700132">
    <property type="protein sequence ID" value="OCF31681.1"/>
    <property type="molecule type" value="Genomic_DNA"/>
</dbReference>
<feature type="region of interest" description="Disordered" evidence="2">
    <location>
        <begin position="634"/>
        <end position="653"/>
    </location>
</feature>
<feature type="region of interest" description="Disordered" evidence="2">
    <location>
        <begin position="495"/>
        <end position="553"/>
    </location>
</feature>
<dbReference type="STRING" id="1296120.A0A1B9GL51"/>
<feature type="coiled-coil region" evidence="1">
    <location>
        <begin position="761"/>
        <end position="795"/>
    </location>
</feature>
<dbReference type="GO" id="GO:0051015">
    <property type="term" value="F:actin filament binding"/>
    <property type="evidence" value="ECO:0007669"/>
    <property type="project" value="TreeGrafter"/>
</dbReference>
<feature type="compositionally biased region" description="Low complexity" evidence="2">
    <location>
        <begin position="1330"/>
        <end position="1339"/>
    </location>
</feature>
<evidence type="ECO:0000256" key="1">
    <source>
        <dbReference type="SAM" id="Coils"/>
    </source>
</evidence>
<feature type="region of interest" description="Disordered" evidence="2">
    <location>
        <begin position="114"/>
        <end position="208"/>
    </location>
</feature>
<feature type="compositionally biased region" description="Polar residues" evidence="2">
    <location>
        <begin position="84"/>
        <end position="101"/>
    </location>
</feature>
<feature type="region of interest" description="Disordered" evidence="2">
    <location>
        <begin position="342"/>
        <end position="405"/>
    </location>
</feature>
<dbReference type="PANTHER" id="PTHR45615:SF40">
    <property type="entry name" value="MYOSIN HEAVY CHAIN, NON-MUSCLE"/>
    <property type="match status" value="1"/>
</dbReference>
<dbReference type="GO" id="GO:0005737">
    <property type="term" value="C:cytoplasm"/>
    <property type="evidence" value="ECO:0007669"/>
    <property type="project" value="TreeGrafter"/>
</dbReference>
<gene>
    <name evidence="3" type="ORF">I316_06686</name>
</gene>
<accession>A0A1B9GL51</accession>
<feature type="compositionally biased region" description="Polar residues" evidence="2">
    <location>
        <begin position="17"/>
        <end position="41"/>
    </location>
</feature>
<dbReference type="Proteomes" id="UP000092666">
    <property type="component" value="Unassembled WGS sequence"/>
</dbReference>
<dbReference type="GO" id="GO:0016460">
    <property type="term" value="C:myosin II complex"/>
    <property type="evidence" value="ECO:0007669"/>
    <property type="project" value="TreeGrafter"/>
</dbReference>
<organism evidence="3 4">
    <name type="scientific">Kwoniella heveanensis BCC8398</name>
    <dbReference type="NCBI Taxonomy" id="1296120"/>
    <lineage>
        <taxon>Eukaryota</taxon>
        <taxon>Fungi</taxon>
        <taxon>Dikarya</taxon>
        <taxon>Basidiomycota</taxon>
        <taxon>Agaricomycotina</taxon>
        <taxon>Tremellomycetes</taxon>
        <taxon>Tremellales</taxon>
        <taxon>Cryptococcaceae</taxon>
        <taxon>Kwoniella</taxon>
    </lineage>
</organism>
<keyword evidence="4" id="KW-1185">Reference proteome</keyword>
<dbReference type="GO" id="GO:0000146">
    <property type="term" value="F:microfilament motor activity"/>
    <property type="evidence" value="ECO:0007669"/>
    <property type="project" value="TreeGrafter"/>
</dbReference>
<feature type="compositionally biased region" description="Polar residues" evidence="2">
    <location>
        <begin position="1428"/>
        <end position="1453"/>
    </location>
</feature>